<proteinExistence type="predicted"/>
<dbReference type="RefSeq" id="WP_025815764.1">
    <property type="nucleotide sequence ID" value="NZ_BAIZ01000011.1"/>
</dbReference>
<dbReference type="AlphaFoldDB" id="A0A318HZA1"/>
<comment type="caution">
    <text evidence="1">The sequence shown here is derived from an EMBL/GenBank/DDBJ whole genome shotgun (WGS) entry which is preliminary data.</text>
</comment>
<organism evidence="1 2">
    <name type="scientific">Hoylesella shahii DSM 15611 = JCM 12083</name>
    <dbReference type="NCBI Taxonomy" id="1122991"/>
    <lineage>
        <taxon>Bacteria</taxon>
        <taxon>Pseudomonadati</taxon>
        <taxon>Bacteroidota</taxon>
        <taxon>Bacteroidia</taxon>
        <taxon>Bacteroidales</taxon>
        <taxon>Prevotellaceae</taxon>
        <taxon>Hoylesella</taxon>
    </lineage>
</organism>
<reference evidence="1 2" key="1">
    <citation type="submission" date="2018-05" db="EMBL/GenBank/DDBJ databases">
        <title>Genomic Encyclopedia of Type Strains, Phase I: the one thousand microbial genomes (KMG-I) project.</title>
        <authorList>
            <person name="Kyrpides N."/>
        </authorList>
    </citation>
    <scope>NUCLEOTIDE SEQUENCE [LARGE SCALE GENOMIC DNA]</scope>
    <source>
        <strain evidence="1 2">DSM 15611</strain>
    </source>
</reference>
<keyword evidence="2" id="KW-1185">Reference proteome</keyword>
<dbReference type="GeneID" id="84899197"/>
<protein>
    <submittedName>
        <fullName evidence="1">Uncharacterized protein</fullName>
    </submittedName>
</protein>
<gene>
    <name evidence="1" type="ORF">EJ73_00499</name>
</gene>
<evidence type="ECO:0000313" key="1">
    <source>
        <dbReference type="EMBL" id="PXX23904.1"/>
    </source>
</evidence>
<dbReference type="STRING" id="1122991.GCA_000613445_02174"/>
<evidence type="ECO:0000313" key="2">
    <source>
        <dbReference type="Proteomes" id="UP000248314"/>
    </source>
</evidence>
<accession>A0A318HZA1</accession>
<dbReference type="Proteomes" id="UP000248314">
    <property type="component" value="Unassembled WGS sequence"/>
</dbReference>
<dbReference type="EMBL" id="QJJX01000004">
    <property type="protein sequence ID" value="PXX23904.1"/>
    <property type="molecule type" value="Genomic_DNA"/>
</dbReference>
<sequence>MRITVIAKNAGKRKELGKRQIELVKTPQTLQQLLEELTLVGLADAQAERNNQPLTQSDIDAQAEEGRVKFAENYATNNDTPEKSLERMRQAFVDGLFRVFADGEELTQWEGPISLKEDSELVFIRFTMLTGLCWRCIF</sequence>
<name>A0A318HZA1_9BACT</name>
<dbReference type="OrthoDB" id="9808343at2"/>